<dbReference type="Pfam" id="PF13489">
    <property type="entry name" value="Methyltransf_23"/>
    <property type="match status" value="1"/>
</dbReference>
<keyword evidence="1" id="KW-0489">Methyltransferase</keyword>
<keyword evidence="1" id="KW-0808">Transferase</keyword>
<protein>
    <submittedName>
        <fullName evidence="1">Class I SAM-dependent methyltransferase</fullName>
    </submittedName>
</protein>
<organism evidence="1 2">
    <name type="scientific">Apibacter muscae</name>
    <dbReference type="NCBI Taxonomy" id="2509004"/>
    <lineage>
        <taxon>Bacteria</taxon>
        <taxon>Pseudomonadati</taxon>
        <taxon>Bacteroidota</taxon>
        <taxon>Flavobacteriia</taxon>
        <taxon>Flavobacteriales</taxon>
        <taxon>Weeksellaceae</taxon>
        <taxon>Apibacter</taxon>
    </lineage>
</organism>
<dbReference type="PANTHER" id="PTHR43861:SF6">
    <property type="entry name" value="METHYLTRANSFERASE TYPE 11"/>
    <property type="match status" value="1"/>
</dbReference>
<name>A0A563DGK3_9FLAO</name>
<dbReference type="EMBL" id="SELH01000015">
    <property type="protein sequence ID" value="TWP29290.1"/>
    <property type="molecule type" value="Genomic_DNA"/>
</dbReference>
<dbReference type="InterPro" id="IPR029063">
    <property type="entry name" value="SAM-dependent_MTases_sf"/>
</dbReference>
<proteinExistence type="predicted"/>
<reference evidence="1 2" key="1">
    <citation type="submission" date="2019-02" db="EMBL/GenBank/DDBJ databases">
        <title>Apibacter muscae sp. nov.: a novel member of the house fly microbiota.</title>
        <authorList>
            <person name="Park R."/>
        </authorList>
    </citation>
    <scope>NUCLEOTIDE SEQUENCE [LARGE SCALE GENOMIC DNA]</scope>
    <source>
        <strain evidence="1 2">AL1</strain>
    </source>
</reference>
<dbReference type="OrthoDB" id="2370471at2"/>
<accession>A0A563DGK3</accession>
<evidence type="ECO:0000313" key="2">
    <source>
        <dbReference type="Proteomes" id="UP000319499"/>
    </source>
</evidence>
<dbReference type="AlphaFoldDB" id="A0A563DGK3"/>
<comment type="caution">
    <text evidence="1">The sequence shown here is derived from an EMBL/GenBank/DDBJ whole genome shotgun (WGS) entry which is preliminary data.</text>
</comment>
<dbReference type="RefSeq" id="WP_146261646.1">
    <property type="nucleotide sequence ID" value="NZ_SELG01000029.1"/>
</dbReference>
<dbReference type="PANTHER" id="PTHR43861">
    <property type="entry name" value="TRANS-ACONITATE 2-METHYLTRANSFERASE-RELATED"/>
    <property type="match status" value="1"/>
</dbReference>
<dbReference type="GO" id="GO:0008168">
    <property type="term" value="F:methyltransferase activity"/>
    <property type="evidence" value="ECO:0007669"/>
    <property type="project" value="UniProtKB-KW"/>
</dbReference>
<dbReference type="Proteomes" id="UP000319499">
    <property type="component" value="Unassembled WGS sequence"/>
</dbReference>
<dbReference type="GO" id="GO:0032259">
    <property type="term" value="P:methylation"/>
    <property type="evidence" value="ECO:0007669"/>
    <property type="project" value="UniProtKB-KW"/>
</dbReference>
<dbReference type="SUPFAM" id="SSF53335">
    <property type="entry name" value="S-adenosyl-L-methionine-dependent methyltransferases"/>
    <property type="match status" value="1"/>
</dbReference>
<gene>
    <name evidence="1" type="ORF">ETU09_03475</name>
</gene>
<sequence>MKIIDYFLTHETFELIKTNYDGVLKTNNIPIDLNKYYNSEKYLSHTKNNTLKSKVYQFIQKLNEYYKLKIISKYKSSGKILDYGCGDGSFLKFLKNNDFSILGLEPNTKASEIAISKIGTDNIINSLDSIEKNSLDIITLWHVLEHISNPEEILSKLKTKLKKDGYLIIALPNHKSYDAKFYKERWAAWDVPRHIFHYSKEGAIQFFNINNFNVLHTYPLPFDSFYISLISESYSKNPFGIFRFPFIASLSNLKGMINGNFSSVIYILSEKK</sequence>
<dbReference type="Gene3D" id="3.40.50.150">
    <property type="entry name" value="Vaccinia Virus protein VP39"/>
    <property type="match status" value="1"/>
</dbReference>
<keyword evidence="2" id="KW-1185">Reference proteome</keyword>
<evidence type="ECO:0000313" key="1">
    <source>
        <dbReference type="EMBL" id="TWP29290.1"/>
    </source>
</evidence>